<gene>
    <name evidence="1" type="ORF">GHA01_19770</name>
</gene>
<reference evidence="1 2" key="1">
    <citation type="submission" date="2019-06" db="EMBL/GenBank/DDBJ databases">
        <title>Whole genome shotgun sequence of Komagataeibacter hansenii NBRC 14820.</title>
        <authorList>
            <person name="Hosoyama A."/>
            <person name="Uohara A."/>
            <person name="Ohji S."/>
            <person name="Ichikawa N."/>
        </authorList>
    </citation>
    <scope>NUCLEOTIDE SEQUENCE [LARGE SCALE GENOMIC DNA]</scope>
    <source>
        <strain evidence="1 2">NBRC 14820</strain>
    </source>
</reference>
<dbReference type="EMBL" id="BJNN01000108">
    <property type="protein sequence ID" value="GEC64128.1"/>
    <property type="molecule type" value="Genomic_DNA"/>
</dbReference>
<name>A0ABQ0SFW7_NOVHA</name>
<protein>
    <submittedName>
        <fullName evidence="1">Uncharacterized protein</fullName>
    </submittedName>
</protein>
<evidence type="ECO:0000313" key="1">
    <source>
        <dbReference type="EMBL" id="GEC64128.1"/>
    </source>
</evidence>
<sequence length="125" mass="13601">MGGGTMSADTTMPPGLLAANYPLSFLAPLWTLTQEAAARLEAMLSRPDAEDWRDDELTQVFAEMKAVERDIMDTASPTFGGVMLKIGVVRALSRNPDCLDLVRDMVASIEDDMRRLLAEGSDHGT</sequence>
<organism evidence="1 2">
    <name type="scientific">Novacetimonas hansenii</name>
    <name type="common">Komagataeibacter hansenii</name>
    <dbReference type="NCBI Taxonomy" id="436"/>
    <lineage>
        <taxon>Bacteria</taxon>
        <taxon>Pseudomonadati</taxon>
        <taxon>Pseudomonadota</taxon>
        <taxon>Alphaproteobacteria</taxon>
        <taxon>Acetobacterales</taxon>
        <taxon>Acetobacteraceae</taxon>
        <taxon>Novacetimonas</taxon>
    </lineage>
</organism>
<comment type="caution">
    <text evidence="1">The sequence shown here is derived from an EMBL/GenBank/DDBJ whole genome shotgun (WGS) entry which is preliminary data.</text>
</comment>
<evidence type="ECO:0000313" key="2">
    <source>
        <dbReference type="Proteomes" id="UP000319478"/>
    </source>
</evidence>
<dbReference type="Proteomes" id="UP000319478">
    <property type="component" value="Unassembled WGS sequence"/>
</dbReference>
<accession>A0ABQ0SFW7</accession>
<proteinExistence type="predicted"/>
<keyword evidence="2" id="KW-1185">Reference proteome</keyword>